<dbReference type="PROSITE" id="PS51257">
    <property type="entry name" value="PROKAR_LIPOPROTEIN"/>
    <property type="match status" value="1"/>
</dbReference>
<dbReference type="Gene3D" id="2.60.120.260">
    <property type="entry name" value="Galactose-binding domain-like"/>
    <property type="match status" value="1"/>
</dbReference>
<dbReference type="SUPFAM" id="SSF49785">
    <property type="entry name" value="Galactose-binding domain-like"/>
    <property type="match status" value="1"/>
</dbReference>
<evidence type="ECO:0000256" key="1">
    <source>
        <dbReference type="SAM" id="MobiDB-lite"/>
    </source>
</evidence>
<evidence type="ECO:0000313" key="2">
    <source>
        <dbReference type="EMBL" id="MDI6449886.1"/>
    </source>
</evidence>
<feature type="region of interest" description="Disordered" evidence="1">
    <location>
        <begin position="93"/>
        <end position="114"/>
    </location>
</feature>
<dbReference type="EMBL" id="JASCXX010000014">
    <property type="protein sequence ID" value="MDI6449886.1"/>
    <property type="molecule type" value="Genomic_DNA"/>
</dbReference>
<comment type="caution">
    <text evidence="2">The sequence shown here is derived from an EMBL/GenBank/DDBJ whole genome shotgun (WGS) entry which is preliminary data.</text>
</comment>
<name>A0AAW6TVX8_9BACT</name>
<dbReference type="Proteomes" id="UP001431776">
    <property type="component" value="Unassembled WGS sequence"/>
</dbReference>
<reference evidence="2" key="1">
    <citation type="submission" date="2023-05" db="EMBL/GenBank/DDBJ databases">
        <title>Anaerotaeda fermentans gen. nov., sp. nov., a novel anaerobic planctomycete of the new family within the order Sedimentisphaerales isolated from Taman Peninsula, Russia.</title>
        <authorList>
            <person name="Khomyakova M.A."/>
            <person name="Merkel A.Y."/>
            <person name="Slobodkin A.I."/>
        </authorList>
    </citation>
    <scope>NUCLEOTIDE SEQUENCE</scope>
    <source>
        <strain evidence="2">M17dextr</strain>
    </source>
</reference>
<accession>A0AAW6TVX8</accession>
<feature type="compositionally biased region" description="Low complexity" evidence="1">
    <location>
        <begin position="41"/>
        <end position="55"/>
    </location>
</feature>
<dbReference type="InterPro" id="IPR008979">
    <property type="entry name" value="Galactose-bd-like_sf"/>
</dbReference>
<gene>
    <name evidence="2" type="ORF">QJ522_12580</name>
</gene>
<feature type="region of interest" description="Disordered" evidence="1">
    <location>
        <begin position="31"/>
        <end position="55"/>
    </location>
</feature>
<dbReference type="RefSeq" id="WP_349245296.1">
    <property type="nucleotide sequence ID" value="NZ_JASCXX010000014.1"/>
</dbReference>
<dbReference type="Pfam" id="PF22633">
    <property type="entry name" value="F5_F8_type_C_2"/>
    <property type="match status" value="1"/>
</dbReference>
<organism evidence="2 3">
    <name type="scientific">Anaerobaca lacustris</name>
    <dbReference type="NCBI Taxonomy" id="3044600"/>
    <lineage>
        <taxon>Bacteria</taxon>
        <taxon>Pseudomonadati</taxon>
        <taxon>Planctomycetota</taxon>
        <taxon>Phycisphaerae</taxon>
        <taxon>Sedimentisphaerales</taxon>
        <taxon>Anaerobacaceae</taxon>
        <taxon>Anaerobaca</taxon>
    </lineage>
</organism>
<keyword evidence="3" id="KW-1185">Reference proteome</keyword>
<evidence type="ECO:0000313" key="3">
    <source>
        <dbReference type="Proteomes" id="UP001431776"/>
    </source>
</evidence>
<dbReference type="AlphaFoldDB" id="A0AAW6TVX8"/>
<protein>
    <submittedName>
        <fullName evidence="2">Discoidin domain-containing protein</fullName>
    </submittedName>
</protein>
<sequence length="283" mass="30990">MRKRNVDSTLKLISLMLLAVALCFGLSCKEKEPGPAPAPQQPAEQTPAATEEPSAAAKLADAVKEEVKEVVEEVKEAVQSTVQMAPLDIQLPKPMFVGTPQDTRVPNLRKPTGKARPPFLAPVGAKLLSLNKPVSASDEEPIIGDIEMITDGDKEAADGSYVELGPFLQWVQIDLEQEAEIAAIVVWHYHKQPRVYFDVVVQISNDKDFITDVKTVFNNDIDNSSGLGIGTDMHYTETSEGELIDCVSQGTPKGRYVRLYSNGNTSNDLNHYIEVDVYGKPVQ</sequence>
<proteinExistence type="predicted"/>